<dbReference type="RefSeq" id="WP_241246122.1">
    <property type="nucleotide sequence ID" value="NZ_CP049255.1"/>
</dbReference>
<dbReference type="Proteomes" id="UP000529310">
    <property type="component" value="Unassembled WGS sequence"/>
</dbReference>
<sequence length="386" mass="41195">METSSVHGVVAPGFERVADVFATTARERGGSALSIRVGGELVVDIWQGSVDSDGAKPWQANTPTAIFSCTKGLVAMLLARIVQEGKVDLDAPVARYWPEFAAAGKERITVRQLAAHRAGLAAPRIDIDRETALDWNRMVTVLAAQEPLWEPGSTYGYHALTFGWLVGEVIRRVTGISVGQYLRETLTVPLHADAWIGLPESVEPRVARLLAGDTLLNPAPGPALDPEQASWMGRAMTLGDAFPAALVLPGEGFDDPAVHRAEVPGAGGIATASALAALWSSTVVSTERTSPLDAAVVDDMTAVQSEGEPVWWIPGPYPKWGTGFMLDSQRREFLSPSSFGHDGAGGQVAFADRDAEVGFGYVTNLFEIADDERGTELVRALRRALG</sequence>
<dbReference type="Gene3D" id="3.40.710.10">
    <property type="entry name" value="DD-peptidase/beta-lactamase superfamily"/>
    <property type="match status" value="1"/>
</dbReference>
<dbReference type="SUPFAM" id="SSF56601">
    <property type="entry name" value="beta-lactamase/transpeptidase-like"/>
    <property type="match status" value="1"/>
</dbReference>
<dbReference type="InterPro" id="IPR012338">
    <property type="entry name" value="Beta-lactam/transpept-like"/>
</dbReference>
<evidence type="ECO:0000259" key="1">
    <source>
        <dbReference type="Pfam" id="PF00144"/>
    </source>
</evidence>
<name>A0A7W4V638_9MICO</name>
<feature type="domain" description="Beta-lactamase-related" evidence="1">
    <location>
        <begin position="26"/>
        <end position="379"/>
    </location>
</feature>
<dbReference type="InterPro" id="IPR052907">
    <property type="entry name" value="Beta-lactamase/esterase"/>
</dbReference>
<dbReference type="AlphaFoldDB" id="A0A7W4V638"/>
<comment type="caution">
    <text evidence="2">The sequence shown here is derived from an EMBL/GenBank/DDBJ whole genome shotgun (WGS) entry which is preliminary data.</text>
</comment>
<protein>
    <submittedName>
        <fullName evidence="2">CubicO group peptidase (Beta-lactamase class C family)</fullName>
    </submittedName>
</protein>
<dbReference type="PANTHER" id="PTHR43319">
    <property type="entry name" value="BETA-LACTAMASE-RELATED"/>
    <property type="match status" value="1"/>
</dbReference>
<evidence type="ECO:0000313" key="3">
    <source>
        <dbReference type="Proteomes" id="UP000529310"/>
    </source>
</evidence>
<gene>
    <name evidence="2" type="ORF">FHX49_002731</name>
</gene>
<dbReference type="EMBL" id="JACHWQ010000012">
    <property type="protein sequence ID" value="MBB2977134.1"/>
    <property type="molecule type" value="Genomic_DNA"/>
</dbReference>
<keyword evidence="3" id="KW-1185">Reference proteome</keyword>
<evidence type="ECO:0000313" key="2">
    <source>
        <dbReference type="EMBL" id="MBB2977134.1"/>
    </source>
</evidence>
<dbReference type="PANTHER" id="PTHR43319:SF3">
    <property type="entry name" value="BETA-LACTAMASE-RELATED DOMAIN-CONTAINING PROTEIN"/>
    <property type="match status" value="1"/>
</dbReference>
<proteinExistence type="predicted"/>
<dbReference type="InterPro" id="IPR001466">
    <property type="entry name" value="Beta-lactam-related"/>
</dbReference>
<accession>A0A7W4V638</accession>
<organism evidence="2 3">
    <name type="scientific">Microbacterium endophyticum</name>
    <dbReference type="NCBI Taxonomy" id="1526412"/>
    <lineage>
        <taxon>Bacteria</taxon>
        <taxon>Bacillati</taxon>
        <taxon>Actinomycetota</taxon>
        <taxon>Actinomycetes</taxon>
        <taxon>Micrococcales</taxon>
        <taxon>Microbacteriaceae</taxon>
        <taxon>Microbacterium</taxon>
    </lineage>
</organism>
<reference evidence="2 3" key="1">
    <citation type="submission" date="2020-08" db="EMBL/GenBank/DDBJ databases">
        <title>Sequencing the genomes of 1000 actinobacteria strains.</title>
        <authorList>
            <person name="Klenk H.-P."/>
        </authorList>
    </citation>
    <scope>NUCLEOTIDE SEQUENCE [LARGE SCALE GENOMIC DNA]</scope>
    <source>
        <strain evidence="2 3">DSM 27099</strain>
    </source>
</reference>
<dbReference type="Pfam" id="PF00144">
    <property type="entry name" value="Beta-lactamase"/>
    <property type="match status" value="1"/>
</dbReference>